<evidence type="ECO:0000313" key="9">
    <source>
        <dbReference type="Proteomes" id="UP000005207"/>
    </source>
</evidence>
<reference evidence="8" key="3">
    <citation type="submission" date="2025-09" db="UniProtKB">
        <authorList>
            <consortium name="Ensembl"/>
        </authorList>
    </citation>
    <scope>IDENTIFICATION</scope>
</reference>
<proteinExistence type="predicted"/>
<evidence type="ECO:0000256" key="4">
    <source>
        <dbReference type="SAM" id="Coils"/>
    </source>
</evidence>
<feature type="coiled-coil region" evidence="4">
    <location>
        <begin position="434"/>
        <end position="469"/>
    </location>
</feature>
<dbReference type="GO" id="GO:0031430">
    <property type="term" value="C:M band"/>
    <property type="evidence" value="ECO:0007669"/>
    <property type="project" value="TreeGrafter"/>
</dbReference>
<dbReference type="FunFam" id="2.60.40.10:FF:000032">
    <property type="entry name" value="palladin isoform X1"/>
    <property type="match status" value="1"/>
</dbReference>
<dbReference type="PANTHER" id="PTHR13817:SF181">
    <property type="entry name" value="IMMUNOGLOBULIN-LIKE AND FIBRONECTIN TYPE III DOMAIN-CONTAINING PROTEIN 1"/>
    <property type="match status" value="1"/>
</dbReference>
<dbReference type="GO" id="GO:0045214">
    <property type="term" value="P:sarcomere organization"/>
    <property type="evidence" value="ECO:0007669"/>
    <property type="project" value="TreeGrafter"/>
</dbReference>
<dbReference type="InterPro" id="IPR040849">
    <property type="entry name" value="MyBP-C_THB"/>
</dbReference>
<feature type="domain" description="Ig-like" evidence="7">
    <location>
        <begin position="43"/>
        <end position="134"/>
    </location>
</feature>
<dbReference type="Proteomes" id="UP000005207">
    <property type="component" value="Linkage group LG5"/>
</dbReference>
<organism evidence="8 9">
    <name type="scientific">Oreochromis niloticus</name>
    <name type="common">Nile tilapia</name>
    <name type="synonym">Tilapia nilotica</name>
    <dbReference type="NCBI Taxonomy" id="8128"/>
    <lineage>
        <taxon>Eukaryota</taxon>
        <taxon>Metazoa</taxon>
        <taxon>Chordata</taxon>
        <taxon>Craniata</taxon>
        <taxon>Vertebrata</taxon>
        <taxon>Euteleostomi</taxon>
        <taxon>Actinopterygii</taxon>
        <taxon>Neopterygii</taxon>
        <taxon>Teleostei</taxon>
        <taxon>Neoteleostei</taxon>
        <taxon>Acanthomorphata</taxon>
        <taxon>Ovalentaria</taxon>
        <taxon>Cichlomorphae</taxon>
        <taxon>Cichliformes</taxon>
        <taxon>Cichlidae</taxon>
        <taxon>African cichlids</taxon>
        <taxon>Pseudocrenilabrinae</taxon>
        <taxon>Oreochromini</taxon>
        <taxon>Oreochromis</taxon>
    </lineage>
</organism>
<reference evidence="8" key="2">
    <citation type="submission" date="2025-08" db="UniProtKB">
        <authorList>
            <consortium name="Ensembl"/>
        </authorList>
    </citation>
    <scope>IDENTIFICATION</scope>
</reference>
<dbReference type="PANTHER" id="PTHR13817">
    <property type="entry name" value="TITIN"/>
    <property type="match status" value="1"/>
</dbReference>
<evidence type="ECO:0000256" key="5">
    <source>
        <dbReference type="SAM" id="MobiDB-lite"/>
    </source>
</evidence>
<dbReference type="InterPro" id="IPR013098">
    <property type="entry name" value="Ig_I-set"/>
</dbReference>
<keyword evidence="1" id="KW-0677">Repeat</keyword>
<dbReference type="Pfam" id="PF18362">
    <property type="entry name" value="THB"/>
    <property type="match status" value="1"/>
</dbReference>
<dbReference type="InterPro" id="IPR013783">
    <property type="entry name" value="Ig-like_fold"/>
</dbReference>
<keyword evidence="6" id="KW-0812">Transmembrane</keyword>
<dbReference type="PROSITE" id="PS50835">
    <property type="entry name" value="IG_LIKE"/>
    <property type="match status" value="1"/>
</dbReference>
<dbReference type="InterPro" id="IPR036179">
    <property type="entry name" value="Ig-like_dom_sf"/>
</dbReference>
<dbReference type="FunFam" id="2.60.40.10:FF:001097">
    <property type="entry name" value="Immunoglobulin-like and fibronectin type III domain-containing protein 1"/>
    <property type="match status" value="1"/>
</dbReference>
<dbReference type="InterPro" id="IPR050964">
    <property type="entry name" value="Striated_Muscle_Regulatory"/>
</dbReference>
<keyword evidence="3" id="KW-0393">Immunoglobulin domain</keyword>
<protein>
    <submittedName>
        <fullName evidence="8">Immunoglobulin like and fibronectin type III domain containing 1, tandem duplicate 1</fullName>
    </submittedName>
</protein>
<accession>I3KBQ9</accession>
<dbReference type="SMART" id="SM00409">
    <property type="entry name" value="IG"/>
    <property type="match status" value="3"/>
</dbReference>
<reference evidence="9" key="1">
    <citation type="submission" date="2012-01" db="EMBL/GenBank/DDBJ databases">
        <title>The Genome Sequence of Oreochromis niloticus (Nile Tilapia).</title>
        <authorList>
            <consortium name="Broad Institute Genome Assembly Team"/>
            <consortium name="Broad Institute Sequencing Platform"/>
            <person name="Di Palma F."/>
            <person name="Johnson J."/>
            <person name="Lander E.S."/>
            <person name="Lindblad-Toh K."/>
        </authorList>
    </citation>
    <scope>NUCLEOTIDE SEQUENCE [LARGE SCALE GENOMIC DNA]</scope>
</reference>
<sequence>MSKKSKVTDQTATGQAGIRKKSKVPGVMITQFMEELPEGMTTPDFTRKPIALTIQEGKFAFFKAKIVGTPTPTVTWSRANGEILFHPAVCQQKYDEATEEHTLEFPKVAPEDADTYKCFATNEYGRAVCTVVLNVIEVGFSKTKELQKAQIEETIDFRKHLKKRNPDGTREHKTMETEEKVWEILLSADKKDYERICAEYGITDFRGMLKKLNEMKKEREEEIAEFVTHISSLKPIEVKDDDYATIELDMDLKDPSSKIYLYKDGVMVPFSKEEGDDLKHSLKQVGKKYIFKIKKLGTEDAGLYSVDVEGVNVFSTDFKVPPVDFAVKIQEIKAEEREDALFQCVLTAPMNEIKWYGKSALLSNSEKHEITVSEDKLIHKLIVRDCMPLDAGIYAAVAGIKSCNAWLIVEADKDPASKGKKAARKTTMAGGGNEEELLKIAKEQQEKYQKELEEKLELAKKAHAEKEAAGAATQEDEEAAKKAAAEAKAKAKAAARAKRAAAGKDGAPRKSKKKGAGAGSGAASADGTVGAGGAAGVGGAASAGGADGAVGAGGAAGVGGAAGAGGAGGAAGDGGAAGVGGAVGAGGAAGVGGAVGAGVLLVLAALLVPGVLLVLAALLVPVVLLVLAGPVVLVVLAVLLVLLVLVLLLVLLQLQVLVVPVVLVQEVQGVQALELMVVPVLVDKKVDMELQPLEKVELKVQPA</sequence>
<keyword evidence="4" id="KW-0175">Coiled coil</keyword>
<evidence type="ECO:0000313" key="8">
    <source>
        <dbReference type="Ensembl" id="ENSONIP00000018554.2"/>
    </source>
</evidence>
<dbReference type="Gene3D" id="2.60.40.10">
    <property type="entry name" value="Immunoglobulins"/>
    <property type="match status" value="3"/>
</dbReference>
<keyword evidence="6" id="KW-0472">Membrane</keyword>
<keyword evidence="9" id="KW-1185">Reference proteome</keyword>
<dbReference type="OMA" id="RYECYMS"/>
<feature type="region of interest" description="Disordered" evidence="5">
    <location>
        <begin position="1"/>
        <end position="20"/>
    </location>
</feature>
<dbReference type="AlphaFoldDB" id="I3KBQ9"/>
<dbReference type="InterPro" id="IPR007110">
    <property type="entry name" value="Ig-like_dom"/>
</dbReference>
<evidence type="ECO:0000256" key="1">
    <source>
        <dbReference type="ARBA" id="ARBA00022737"/>
    </source>
</evidence>
<dbReference type="GeneTree" id="ENSGT00940000160123"/>
<evidence type="ECO:0000259" key="7">
    <source>
        <dbReference type="PROSITE" id="PS50835"/>
    </source>
</evidence>
<dbReference type="Ensembl" id="ENSONIT00000018571.2">
    <property type="protein sequence ID" value="ENSONIP00000018554.2"/>
    <property type="gene ID" value="ENSONIG00000014736.2"/>
</dbReference>
<feature type="transmembrane region" description="Helical" evidence="6">
    <location>
        <begin position="631"/>
        <end position="654"/>
    </location>
</feature>
<evidence type="ECO:0000256" key="6">
    <source>
        <dbReference type="SAM" id="Phobius"/>
    </source>
</evidence>
<keyword evidence="6" id="KW-1133">Transmembrane helix</keyword>
<evidence type="ECO:0000256" key="3">
    <source>
        <dbReference type="ARBA" id="ARBA00023319"/>
    </source>
</evidence>
<keyword evidence="2" id="KW-1015">Disulfide bond</keyword>
<name>I3KBQ9_ORENI</name>
<feature type="region of interest" description="Disordered" evidence="5">
    <location>
        <begin position="495"/>
        <end position="524"/>
    </location>
</feature>
<dbReference type="InParanoid" id="I3KBQ9"/>
<dbReference type="InterPro" id="IPR003599">
    <property type="entry name" value="Ig_sub"/>
</dbReference>
<feature type="transmembrane region" description="Helical" evidence="6">
    <location>
        <begin position="599"/>
        <end position="624"/>
    </location>
</feature>
<dbReference type="HOGENOM" id="CLU_042749_0_0_1"/>
<dbReference type="Pfam" id="PF07679">
    <property type="entry name" value="I-set"/>
    <property type="match status" value="2"/>
</dbReference>
<dbReference type="SUPFAM" id="SSF48726">
    <property type="entry name" value="Immunoglobulin"/>
    <property type="match status" value="2"/>
</dbReference>
<evidence type="ECO:0000256" key="2">
    <source>
        <dbReference type="ARBA" id="ARBA00023157"/>
    </source>
</evidence>